<evidence type="ECO:0000256" key="1">
    <source>
        <dbReference type="ARBA" id="ARBA00004651"/>
    </source>
</evidence>
<evidence type="ECO:0000313" key="14">
    <source>
        <dbReference type="Proteomes" id="UP000001593"/>
    </source>
</evidence>
<protein>
    <recommendedName>
        <fullName evidence="12">G-protein coupled receptors family 1 profile domain-containing protein</fullName>
    </recommendedName>
</protein>
<dbReference type="Gene3D" id="1.20.1070.10">
    <property type="entry name" value="Rhodopsin 7-helix transmembrane proteins"/>
    <property type="match status" value="1"/>
</dbReference>
<dbReference type="PhylomeDB" id="A7RTV0"/>
<feature type="transmembrane region" description="Helical" evidence="11">
    <location>
        <begin position="76"/>
        <end position="98"/>
    </location>
</feature>
<dbReference type="GO" id="GO:0007186">
    <property type="term" value="P:G protein-coupled receptor signaling pathway"/>
    <property type="evidence" value="ECO:0000318"/>
    <property type="project" value="GO_Central"/>
</dbReference>
<evidence type="ECO:0000256" key="5">
    <source>
        <dbReference type="ARBA" id="ARBA00023040"/>
    </source>
</evidence>
<gene>
    <name evidence="13" type="ORF">NEMVEDRAFT_v1g202069</name>
</gene>
<dbReference type="eggNOG" id="KOG3656">
    <property type="taxonomic scope" value="Eukaryota"/>
</dbReference>
<sequence>MEFQTSTSNCSTNFSRNCTLAYGGNETKEEGYDYSGKFQPYADILPIVLAVLIIAANTLILCLVYKRRTLRTVTNYILCSLAMSDLMVGLVGIPLFLACNIIRRVTICVVAELWLRFLSLSTASHLIMVTLDRYLAIIHSLRYGSLVTKQRGFVIISSIWVMSAFMSIVQLDWMHPNDLVGLSSESQIRKAVAFDIVCILVYVVFSFLFMLLTYSRILYEVVRQSKNIKKNSTPGWQETRLHNRREWKAVSMFAIMLGMYIICWLPYFLHRIQQLLGNEFFTLDHVTEYVFIQLRFLTSMINPCLYVFGKHDFRKTLGKSLGCNKQKTYIPSTCSDQTRSTLLKTSTM</sequence>
<dbReference type="GO" id="GO:0005886">
    <property type="term" value="C:plasma membrane"/>
    <property type="evidence" value="ECO:0000318"/>
    <property type="project" value="GO_Central"/>
</dbReference>
<dbReference type="Proteomes" id="UP000001593">
    <property type="component" value="Unassembled WGS sequence"/>
</dbReference>
<organism evidence="13 14">
    <name type="scientific">Nematostella vectensis</name>
    <name type="common">Starlet sea anemone</name>
    <dbReference type="NCBI Taxonomy" id="45351"/>
    <lineage>
        <taxon>Eukaryota</taxon>
        <taxon>Metazoa</taxon>
        <taxon>Cnidaria</taxon>
        <taxon>Anthozoa</taxon>
        <taxon>Hexacorallia</taxon>
        <taxon>Actiniaria</taxon>
        <taxon>Edwardsiidae</taxon>
        <taxon>Nematostella</taxon>
    </lineage>
</organism>
<dbReference type="PROSITE" id="PS50262">
    <property type="entry name" value="G_PROTEIN_RECEP_F1_2"/>
    <property type="match status" value="1"/>
</dbReference>
<keyword evidence="2" id="KW-1003">Cell membrane</keyword>
<evidence type="ECO:0000313" key="13">
    <source>
        <dbReference type="EMBL" id="EDO45149.1"/>
    </source>
</evidence>
<keyword evidence="8" id="KW-0325">Glycoprotein</keyword>
<dbReference type="AlphaFoldDB" id="A7RTV0"/>
<keyword evidence="4 11" id="KW-1133">Transmembrane helix</keyword>
<name>A7RTV0_NEMVE</name>
<feature type="transmembrane region" description="Helical" evidence="11">
    <location>
        <begin position="289"/>
        <end position="309"/>
    </location>
</feature>
<evidence type="ECO:0000256" key="6">
    <source>
        <dbReference type="ARBA" id="ARBA00023136"/>
    </source>
</evidence>
<keyword evidence="5 10" id="KW-0297">G-protein coupled receptor</keyword>
<evidence type="ECO:0000256" key="10">
    <source>
        <dbReference type="RuleBase" id="RU000688"/>
    </source>
</evidence>
<dbReference type="PANTHER" id="PTHR24246">
    <property type="entry name" value="OLFACTORY RECEPTOR AND ADENOSINE RECEPTOR"/>
    <property type="match status" value="1"/>
</dbReference>
<feature type="transmembrane region" description="Helical" evidence="11">
    <location>
        <begin position="44"/>
        <end position="64"/>
    </location>
</feature>
<evidence type="ECO:0000256" key="3">
    <source>
        <dbReference type="ARBA" id="ARBA00022692"/>
    </source>
</evidence>
<evidence type="ECO:0000256" key="8">
    <source>
        <dbReference type="ARBA" id="ARBA00023180"/>
    </source>
</evidence>
<dbReference type="InterPro" id="IPR000276">
    <property type="entry name" value="GPCR_Rhodpsn"/>
</dbReference>
<dbReference type="PROSITE" id="PS00237">
    <property type="entry name" value="G_PROTEIN_RECEP_F1_1"/>
    <property type="match status" value="1"/>
</dbReference>
<evidence type="ECO:0000256" key="7">
    <source>
        <dbReference type="ARBA" id="ARBA00023170"/>
    </source>
</evidence>
<dbReference type="SUPFAM" id="SSF81321">
    <property type="entry name" value="Family A G protein-coupled receptor-like"/>
    <property type="match status" value="1"/>
</dbReference>
<evidence type="ECO:0000259" key="12">
    <source>
        <dbReference type="PROSITE" id="PS50262"/>
    </source>
</evidence>
<evidence type="ECO:0000256" key="4">
    <source>
        <dbReference type="ARBA" id="ARBA00022989"/>
    </source>
</evidence>
<keyword evidence="9 10" id="KW-0807">Transducer</keyword>
<evidence type="ECO:0000256" key="11">
    <source>
        <dbReference type="SAM" id="Phobius"/>
    </source>
</evidence>
<comment type="similarity">
    <text evidence="10">Belongs to the G-protein coupled receptor 1 family.</text>
</comment>
<evidence type="ECO:0000256" key="2">
    <source>
        <dbReference type="ARBA" id="ARBA00022475"/>
    </source>
</evidence>
<keyword evidence="6 11" id="KW-0472">Membrane</keyword>
<dbReference type="PRINTS" id="PR00237">
    <property type="entry name" value="GPCRRHODOPSN"/>
</dbReference>
<evidence type="ECO:0000256" key="9">
    <source>
        <dbReference type="ARBA" id="ARBA00023224"/>
    </source>
</evidence>
<dbReference type="STRING" id="45351.A7RTV0"/>
<dbReference type="OMA" id="VTNYILC"/>
<keyword evidence="7 10" id="KW-0675">Receptor</keyword>
<dbReference type="OrthoDB" id="5965002at2759"/>
<feature type="transmembrane region" description="Helical" evidence="11">
    <location>
        <begin position="191"/>
        <end position="214"/>
    </location>
</feature>
<feature type="transmembrane region" description="Helical" evidence="11">
    <location>
        <begin position="249"/>
        <end position="269"/>
    </location>
</feature>
<comment type="subcellular location">
    <subcellularLocation>
        <location evidence="1">Cell membrane</location>
        <topology evidence="1">Multi-pass membrane protein</topology>
    </subcellularLocation>
</comment>
<dbReference type="CDD" id="cd00637">
    <property type="entry name" value="7tm_classA_rhodopsin-like"/>
    <property type="match status" value="1"/>
</dbReference>
<dbReference type="HOGENOM" id="CLU_009579_3_6_1"/>
<dbReference type="Pfam" id="PF00001">
    <property type="entry name" value="7tm_1"/>
    <property type="match status" value="1"/>
</dbReference>
<keyword evidence="3 10" id="KW-0812">Transmembrane</keyword>
<dbReference type="PANTHER" id="PTHR24246:SF27">
    <property type="entry name" value="ADENOSINE RECEPTOR, ISOFORM A"/>
    <property type="match status" value="1"/>
</dbReference>
<keyword evidence="14" id="KW-1185">Reference proteome</keyword>
<dbReference type="EMBL" id="DS469538">
    <property type="protein sequence ID" value="EDO45149.1"/>
    <property type="molecule type" value="Genomic_DNA"/>
</dbReference>
<dbReference type="InterPro" id="IPR017452">
    <property type="entry name" value="GPCR_Rhodpsn_7TM"/>
</dbReference>
<reference evidence="13 14" key="1">
    <citation type="journal article" date="2007" name="Science">
        <title>Sea anemone genome reveals ancestral eumetazoan gene repertoire and genomic organization.</title>
        <authorList>
            <person name="Putnam N.H."/>
            <person name="Srivastava M."/>
            <person name="Hellsten U."/>
            <person name="Dirks B."/>
            <person name="Chapman J."/>
            <person name="Salamov A."/>
            <person name="Terry A."/>
            <person name="Shapiro H."/>
            <person name="Lindquist E."/>
            <person name="Kapitonov V.V."/>
            <person name="Jurka J."/>
            <person name="Genikhovich G."/>
            <person name="Grigoriev I.V."/>
            <person name="Lucas S.M."/>
            <person name="Steele R.E."/>
            <person name="Finnerty J.R."/>
            <person name="Technau U."/>
            <person name="Martindale M.Q."/>
            <person name="Rokhsar D.S."/>
        </authorList>
    </citation>
    <scope>NUCLEOTIDE SEQUENCE [LARGE SCALE GENOMIC DNA]</scope>
    <source>
        <strain evidence="14">CH2 X CH6</strain>
    </source>
</reference>
<dbReference type="GO" id="GO:0001609">
    <property type="term" value="F:G protein-coupled adenosine receptor activity"/>
    <property type="evidence" value="ECO:0000318"/>
    <property type="project" value="GO_Central"/>
</dbReference>
<feature type="domain" description="G-protein coupled receptors family 1 profile" evidence="12">
    <location>
        <begin position="56"/>
        <end position="306"/>
    </location>
</feature>
<dbReference type="InParanoid" id="A7RTV0"/>
<feature type="transmembrane region" description="Helical" evidence="11">
    <location>
        <begin position="113"/>
        <end position="131"/>
    </location>
</feature>
<accession>A7RTV0</accession>
<feature type="transmembrane region" description="Helical" evidence="11">
    <location>
        <begin position="152"/>
        <end position="171"/>
    </location>
</feature>
<proteinExistence type="inferred from homology"/>